<dbReference type="EMBL" id="LGST01000018">
    <property type="protein sequence ID" value="KNE00530.1"/>
    <property type="molecule type" value="Genomic_DNA"/>
</dbReference>
<sequence>MEQKLAKAKEEVCSSNLASLGKQISPPPTSEMKKKKKKKE</sequence>
<name>A0A0L0P2S5_CANAR</name>
<evidence type="ECO:0000313" key="3">
    <source>
        <dbReference type="Proteomes" id="UP000037122"/>
    </source>
</evidence>
<evidence type="ECO:0000256" key="1">
    <source>
        <dbReference type="SAM" id="MobiDB-lite"/>
    </source>
</evidence>
<protein>
    <submittedName>
        <fullName evidence="2">Uncharacterized protein</fullName>
    </submittedName>
</protein>
<reference evidence="3" key="1">
    <citation type="journal article" date="2015" name="BMC Genomics">
        <title>Draft genome of a commonly misdiagnosed multidrug resistant pathogen Candida auris.</title>
        <authorList>
            <person name="Chatterjee S."/>
            <person name="Alampalli S.V."/>
            <person name="Nageshan R.K."/>
            <person name="Chettiar S.T."/>
            <person name="Joshi S."/>
            <person name="Tatu U.S."/>
        </authorList>
    </citation>
    <scope>NUCLEOTIDE SEQUENCE [LARGE SCALE GENOMIC DNA]</scope>
    <source>
        <strain evidence="3">6684</strain>
    </source>
</reference>
<dbReference type="AlphaFoldDB" id="A0A0L0P2S5"/>
<evidence type="ECO:0000313" key="2">
    <source>
        <dbReference type="EMBL" id="KNE00530.1"/>
    </source>
</evidence>
<feature type="region of interest" description="Disordered" evidence="1">
    <location>
        <begin position="1"/>
        <end position="40"/>
    </location>
</feature>
<gene>
    <name evidence="2" type="ORF">QG37_02562</name>
</gene>
<accession>A0A0L0P2S5</accession>
<feature type="compositionally biased region" description="Basic and acidic residues" evidence="1">
    <location>
        <begin position="1"/>
        <end position="12"/>
    </location>
</feature>
<comment type="caution">
    <text evidence="2">The sequence shown here is derived from an EMBL/GenBank/DDBJ whole genome shotgun (WGS) entry which is preliminary data.</text>
</comment>
<proteinExistence type="predicted"/>
<dbReference type="Proteomes" id="UP000037122">
    <property type="component" value="Unassembled WGS sequence"/>
</dbReference>
<organism evidence="2 3">
    <name type="scientific">Candidozyma auris</name>
    <name type="common">Yeast</name>
    <name type="synonym">Candida auris</name>
    <dbReference type="NCBI Taxonomy" id="498019"/>
    <lineage>
        <taxon>Eukaryota</taxon>
        <taxon>Fungi</taxon>
        <taxon>Dikarya</taxon>
        <taxon>Ascomycota</taxon>
        <taxon>Saccharomycotina</taxon>
        <taxon>Pichiomycetes</taxon>
        <taxon>Metschnikowiaceae</taxon>
        <taxon>Candidozyma</taxon>
    </lineage>
</organism>